<name>A0AAD5QG19_PARTN</name>
<gene>
    <name evidence="1" type="ORF">KIN20_003419</name>
</gene>
<dbReference type="EMBL" id="JAHQIW010000449">
    <property type="protein sequence ID" value="KAJ1348174.1"/>
    <property type="molecule type" value="Genomic_DNA"/>
</dbReference>
<protein>
    <submittedName>
        <fullName evidence="1">Uncharacterized protein</fullName>
    </submittedName>
</protein>
<comment type="caution">
    <text evidence="1">The sequence shown here is derived from an EMBL/GenBank/DDBJ whole genome shotgun (WGS) entry which is preliminary data.</text>
</comment>
<dbReference type="Proteomes" id="UP001196413">
    <property type="component" value="Unassembled WGS sequence"/>
</dbReference>
<reference evidence="1" key="1">
    <citation type="submission" date="2021-06" db="EMBL/GenBank/DDBJ databases">
        <title>Parelaphostrongylus tenuis whole genome reference sequence.</title>
        <authorList>
            <person name="Garwood T.J."/>
            <person name="Larsen P.A."/>
            <person name="Fountain-Jones N.M."/>
            <person name="Garbe J.R."/>
            <person name="Macchietto M.G."/>
            <person name="Kania S.A."/>
            <person name="Gerhold R.W."/>
            <person name="Richards J.E."/>
            <person name="Wolf T.M."/>
        </authorList>
    </citation>
    <scope>NUCLEOTIDE SEQUENCE</scope>
    <source>
        <strain evidence="1">MNPRO001-30</strain>
        <tissue evidence="1">Meninges</tissue>
    </source>
</reference>
<organism evidence="1 2">
    <name type="scientific">Parelaphostrongylus tenuis</name>
    <name type="common">Meningeal worm</name>
    <dbReference type="NCBI Taxonomy" id="148309"/>
    <lineage>
        <taxon>Eukaryota</taxon>
        <taxon>Metazoa</taxon>
        <taxon>Ecdysozoa</taxon>
        <taxon>Nematoda</taxon>
        <taxon>Chromadorea</taxon>
        <taxon>Rhabditida</taxon>
        <taxon>Rhabditina</taxon>
        <taxon>Rhabditomorpha</taxon>
        <taxon>Strongyloidea</taxon>
        <taxon>Metastrongylidae</taxon>
        <taxon>Parelaphostrongylus</taxon>
    </lineage>
</organism>
<sequence length="141" mass="15259">MSCPMLVNEFDRFNDGLAHSPEGGQLMLEVQMSPIRTDNGSTRKMIQLTLMNQDKDNCIITSNTVAGICKGKNAEKCENDKVTGVSGTHLSISGSLSTTNIIMANWSRTMWQDVVNRAVRMLATGPFGSHFFSASATVAGN</sequence>
<evidence type="ECO:0000313" key="1">
    <source>
        <dbReference type="EMBL" id="KAJ1348174.1"/>
    </source>
</evidence>
<proteinExistence type="predicted"/>
<evidence type="ECO:0000313" key="2">
    <source>
        <dbReference type="Proteomes" id="UP001196413"/>
    </source>
</evidence>
<accession>A0AAD5QG19</accession>
<keyword evidence="2" id="KW-1185">Reference proteome</keyword>
<dbReference type="AlphaFoldDB" id="A0AAD5QG19"/>